<feature type="transmembrane region" description="Helical" evidence="1">
    <location>
        <begin position="85"/>
        <end position="108"/>
    </location>
</feature>
<feature type="transmembrane region" description="Helical" evidence="1">
    <location>
        <begin position="179"/>
        <end position="198"/>
    </location>
</feature>
<dbReference type="EMBL" id="DSTX01000011">
    <property type="protein sequence ID" value="HFK20933.1"/>
    <property type="molecule type" value="Genomic_DNA"/>
</dbReference>
<feature type="transmembrane region" description="Helical" evidence="1">
    <location>
        <begin position="578"/>
        <end position="600"/>
    </location>
</feature>
<name>A0A7C3J486_9CREN</name>
<proteinExistence type="predicted"/>
<feature type="transmembrane region" description="Helical" evidence="1">
    <location>
        <begin position="24"/>
        <end position="45"/>
    </location>
</feature>
<comment type="caution">
    <text evidence="3">The sequence shown here is derived from an EMBL/GenBank/DDBJ whole genome shotgun (WGS) entry which is preliminary data.</text>
</comment>
<evidence type="ECO:0000259" key="2">
    <source>
        <dbReference type="Pfam" id="PF09843"/>
    </source>
</evidence>
<gene>
    <name evidence="3" type="ORF">ENS19_06595</name>
</gene>
<evidence type="ECO:0000256" key="1">
    <source>
        <dbReference type="SAM" id="Phobius"/>
    </source>
</evidence>
<keyword evidence="1" id="KW-0472">Membrane</keyword>
<feature type="transmembrane region" description="Helical" evidence="1">
    <location>
        <begin position="146"/>
        <end position="167"/>
    </location>
</feature>
<accession>A0A7C3J486</accession>
<feature type="domain" description="DUF2070" evidence="2">
    <location>
        <begin position="10"/>
        <end position="592"/>
    </location>
</feature>
<dbReference type="InterPro" id="IPR019204">
    <property type="entry name" value="DUF2070_membrane"/>
</dbReference>
<dbReference type="Pfam" id="PF09843">
    <property type="entry name" value="DUF2070"/>
    <property type="match status" value="1"/>
</dbReference>
<reference evidence="3" key="1">
    <citation type="journal article" date="2020" name="mSystems">
        <title>Genome- and Community-Level Interaction Insights into Carbon Utilization and Element Cycling Functions of Hydrothermarchaeota in Hydrothermal Sediment.</title>
        <authorList>
            <person name="Zhou Z."/>
            <person name="Liu Y."/>
            <person name="Xu W."/>
            <person name="Pan J."/>
            <person name="Luo Z.H."/>
            <person name="Li M."/>
        </authorList>
    </citation>
    <scope>NUCLEOTIDE SEQUENCE [LARGE SCALE GENOMIC DNA]</scope>
    <source>
        <strain evidence="3">SpSt-468</strain>
    </source>
</reference>
<dbReference type="AlphaFoldDB" id="A0A7C3J486"/>
<protein>
    <submittedName>
        <fullName evidence="3">DUF2070 family protein</fullName>
    </submittedName>
</protein>
<feature type="transmembrane region" description="Helical" evidence="1">
    <location>
        <begin position="51"/>
        <end position="73"/>
    </location>
</feature>
<keyword evidence="1" id="KW-1133">Transmembrane helix</keyword>
<feature type="transmembrane region" description="Helical" evidence="1">
    <location>
        <begin position="120"/>
        <end position="139"/>
    </location>
</feature>
<organism evidence="3">
    <name type="scientific">Candidatus Methanomethylicus mesodigestus</name>
    <dbReference type="NCBI Taxonomy" id="1867258"/>
    <lineage>
        <taxon>Archaea</taxon>
        <taxon>Thermoproteota</taxon>
        <taxon>Methanosuratincolia</taxon>
        <taxon>Candidatus Methanomethylicales</taxon>
        <taxon>Candidatus Methanomethylicaceae</taxon>
        <taxon>Candidatus Methanomethylicus</taxon>
    </lineage>
</organism>
<sequence>MIVDAASQLAKKYRALFTLPNRNVLLTELLIIALFGGGTAFTISLGIEGSIIGIIDGLASLFVGSLISAYLIHKFDNGGFLTLKRSIAFTMFALFLLVLGLLTGSIVSRLYNDFFALEKAYFISCGIIFSYEYIILKVVSEHQKVTLFIISLLQPLIIILIHTILLINFKLSYINILDLVIYFIIMIAISYVFSKIFYLRIESIGRKLTNVGSITLFKAFIKSLIFDQNNEIENILKQIGIKANVVVKTLSFCCKNYKGLLVAPSIHPGPFKNVGGSGLPTAVARTLRGRSIVPVIFHTPCDHSKDLVSTEDTLRVIKAIDQINISEGVQSASIPTVSKKGDVTITCQVFGDIPLVVITRSPLPTEDLPERINEVCIKKIQEYGYSDGIIVDAHNSMESNYKPFQNEDEQNLVDALSDALAKVTANKSSKLIAGLSNSQFGVFTKRDGVGEGGVMVLVTEVEGEKAAYVSIDSNNMVIGLRERIQKELSKLGYKVTEVTTTDTHVVTGRISGEGYYLLGKSIPEEIIISKVIETVREADSKKCECSSHFFKLGIDEVTLLGERGITLLWKVTDESIRIAKISALGSIIGLFVSSALVFALL</sequence>
<evidence type="ECO:0000313" key="3">
    <source>
        <dbReference type="EMBL" id="HFK20933.1"/>
    </source>
</evidence>
<keyword evidence="1" id="KW-0812">Transmembrane</keyword>